<comment type="cofactor">
    <cofactor evidence="1">
        <name>Mg(2+)</name>
        <dbReference type="ChEBI" id="CHEBI:18420"/>
    </cofactor>
</comment>
<dbReference type="InterPro" id="IPR008949">
    <property type="entry name" value="Isoprenoid_synthase_dom_sf"/>
</dbReference>
<dbReference type="GO" id="GO:0010333">
    <property type="term" value="F:terpene synthase activity"/>
    <property type="evidence" value="ECO:0007669"/>
    <property type="project" value="InterPro"/>
</dbReference>
<dbReference type="Proteomes" id="UP000294498">
    <property type="component" value="Unassembled WGS sequence"/>
</dbReference>
<dbReference type="PANTHER" id="PTHR35201:SF4">
    <property type="entry name" value="BETA-PINACENE SYNTHASE-RELATED"/>
    <property type="match status" value="1"/>
</dbReference>
<sequence length="323" mass="37303">MKIYKIPELYCPFPSEIHPNMAEIEAHTNQWVQDFDLISSEEMFQKYRSQKFSNMIARSYPYGDFEDLAAWCNVNTLLFIVDDNFDEGNEIRDIASFTYFVDGLLDVLERGRRCTVKKDGPILAALDDFWQSMQFRSSDIWKQKFIQGIKDTFEGGLWQFKHAIKSELPNLNEYFAMRQYLGAANLATESLEVTGKVQLSEPIYKSPVVHKLTEIARNTVCFANDLFSLSKEIARGSGNASEFNLVSILKRKDQLSTEDAIKDVAAIHDNEIRKFIQLAERALVYDSRTNEQLSRYISCLQHFMKGNIVWSTTESSRYPHVYG</sequence>
<dbReference type="OrthoDB" id="2989600at2"/>
<gene>
    <name evidence="2" type="ORF">EDB95_4740</name>
</gene>
<dbReference type="GO" id="GO:0046872">
    <property type="term" value="F:metal ion binding"/>
    <property type="evidence" value="ECO:0007669"/>
    <property type="project" value="UniProtKB-KW"/>
</dbReference>
<dbReference type="AlphaFoldDB" id="A0A4R8DHZ9"/>
<evidence type="ECO:0000313" key="2">
    <source>
        <dbReference type="EMBL" id="TDW96904.1"/>
    </source>
</evidence>
<dbReference type="SFLD" id="SFLDG01020">
    <property type="entry name" value="Terpene_Cyclase_Like_2"/>
    <property type="match status" value="1"/>
</dbReference>
<dbReference type="Gene3D" id="1.10.600.10">
    <property type="entry name" value="Farnesyl Diphosphate Synthase"/>
    <property type="match status" value="1"/>
</dbReference>
<dbReference type="EMBL" id="SODV01000002">
    <property type="protein sequence ID" value="TDW96904.1"/>
    <property type="molecule type" value="Genomic_DNA"/>
</dbReference>
<organism evidence="2 3">
    <name type="scientific">Dinghuibacter silviterrae</name>
    <dbReference type="NCBI Taxonomy" id="1539049"/>
    <lineage>
        <taxon>Bacteria</taxon>
        <taxon>Pseudomonadati</taxon>
        <taxon>Bacteroidota</taxon>
        <taxon>Chitinophagia</taxon>
        <taxon>Chitinophagales</taxon>
        <taxon>Chitinophagaceae</taxon>
        <taxon>Dinghuibacter</taxon>
    </lineage>
</organism>
<keyword evidence="1" id="KW-0460">Magnesium</keyword>
<dbReference type="RefSeq" id="WP_133998174.1">
    <property type="nucleotide sequence ID" value="NZ_SODV01000002.1"/>
</dbReference>
<dbReference type="Pfam" id="PF19086">
    <property type="entry name" value="Terpene_syn_C_2"/>
    <property type="match status" value="1"/>
</dbReference>
<reference evidence="2 3" key="1">
    <citation type="submission" date="2019-03" db="EMBL/GenBank/DDBJ databases">
        <title>Genomic Encyclopedia of Type Strains, Phase IV (KMG-IV): sequencing the most valuable type-strain genomes for metagenomic binning, comparative biology and taxonomic classification.</title>
        <authorList>
            <person name="Goeker M."/>
        </authorList>
    </citation>
    <scope>NUCLEOTIDE SEQUENCE [LARGE SCALE GENOMIC DNA]</scope>
    <source>
        <strain evidence="2 3">DSM 100059</strain>
    </source>
</reference>
<keyword evidence="3" id="KW-1185">Reference proteome</keyword>
<protein>
    <recommendedName>
        <fullName evidence="1">Terpene synthase</fullName>
        <ecNumber evidence="1">4.2.3.-</ecNumber>
    </recommendedName>
</protein>
<dbReference type="InterPro" id="IPR034686">
    <property type="entry name" value="Terpene_cyclase-like_2"/>
</dbReference>
<dbReference type="SFLD" id="SFLDS00005">
    <property type="entry name" value="Isoprenoid_Synthase_Type_I"/>
    <property type="match status" value="1"/>
</dbReference>
<keyword evidence="1" id="KW-0456">Lyase</keyword>
<accession>A0A4R8DHZ9</accession>
<dbReference type="SUPFAM" id="SSF48576">
    <property type="entry name" value="Terpenoid synthases"/>
    <property type="match status" value="1"/>
</dbReference>
<keyword evidence="1" id="KW-0479">Metal-binding</keyword>
<dbReference type="PANTHER" id="PTHR35201">
    <property type="entry name" value="TERPENE SYNTHASE"/>
    <property type="match status" value="1"/>
</dbReference>
<evidence type="ECO:0000256" key="1">
    <source>
        <dbReference type="RuleBase" id="RU366034"/>
    </source>
</evidence>
<comment type="caution">
    <text evidence="2">The sequence shown here is derived from an EMBL/GenBank/DDBJ whole genome shotgun (WGS) entry which is preliminary data.</text>
</comment>
<dbReference type="EC" id="4.2.3.-" evidence="1"/>
<proteinExistence type="inferred from homology"/>
<name>A0A4R8DHZ9_9BACT</name>
<comment type="similarity">
    <text evidence="1">Belongs to the terpene synthase family.</text>
</comment>
<evidence type="ECO:0000313" key="3">
    <source>
        <dbReference type="Proteomes" id="UP000294498"/>
    </source>
</evidence>